<dbReference type="GO" id="GO:0003688">
    <property type="term" value="F:DNA replication origin binding"/>
    <property type="evidence" value="ECO:0007669"/>
    <property type="project" value="TreeGrafter"/>
</dbReference>
<dbReference type="InterPro" id="IPR040855">
    <property type="entry name" value="ORC_WH_C"/>
</dbReference>
<evidence type="ECO:0000256" key="3">
    <source>
        <dbReference type="ARBA" id="ARBA00022705"/>
    </source>
</evidence>
<comment type="similarity">
    <text evidence="2">Belongs to the ORC3 family.</text>
</comment>
<dbReference type="PANTHER" id="PTHR12748">
    <property type="entry name" value="ORIGIN RECOGNITION COMPLEX SUBUNIT 3"/>
    <property type="match status" value="1"/>
</dbReference>
<keyword evidence="3" id="KW-0235">DNA replication</keyword>
<evidence type="ECO:0000256" key="5">
    <source>
        <dbReference type="ARBA" id="ARBA00023242"/>
    </source>
</evidence>
<name>A0A7S3C2Z8_9VIRI</name>
<sequence>MGDLGDEGDEYARLCRVTRRAPQLQRKGARLAVQNPASPQSPWRRAQRDAQSGSGLAAIRGEEVAHTKARGEAFWAERVAFEQAASTAARAARRPAVSRLAAFCDAAANSAARSKGAGGEAAAAGLPTGVMLAGGINALDSAALADVCAALREAGHGVACVHARAFKGAGASLSAVLKASAASMLQGEAARRLANPSKETRSAAKGKGKKGKGKEAERSLAADEKRYTSGGGGGAWDLAAFSRWRNAERSGKGALVWVVDGIERFDPEALTDLLSLLADARDRRGMPVAVLAVLQTSAGALQQALPSATAQRLAPTVFSFPSPRRTIDALLGATVLATAPGAPTLGLGGACLHALSQALMCHHDSAAYVTQVLREAQCHHFAACPLAALAAPAAVSSKAALTAAVKAAPKQALAVLASSAGVGVKQLPAKLWDLLERRRAQAAALRWAAAVGESSLMELLLAVSDDSAAADDDAEDQGGNGEPRGAAEVRAALSTLRAMGTDGDRAALAAVLRRWARVEAPVILQKEAARILALLEQADDAEVNVNGVAEGAASLLSAVTRTHLLGAAPLDEPLAAPWRYDVGWQAIADALHPAPRARALAHMAAGAPSPEARGSTASKDRKALAAKVDCAMDDTAMAWALLGAHGEHAPVAQWYREMCHVYIKGGQCGTRAGKAKRGRKRKAATSLEAFEVDDTLQGLSASDRAMLQARFSRAAGELQLMGAIRSTTKRSDTVQRLVFDHV</sequence>
<proteinExistence type="inferred from homology"/>
<dbReference type="InterPro" id="IPR045667">
    <property type="entry name" value="ORC3_N"/>
</dbReference>
<evidence type="ECO:0008006" key="10">
    <source>
        <dbReference type="Google" id="ProtNLM"/>
    </source>
</evidence>
<comment type="subcellular location">
    <subcellularLocation>
        <location evidence="1">Nucleus</location>
    </subcellularLocation>
</comment>
<feature type="compositionally biased region" description="Basic and acidic residues" evidence="6">
    <location>
        <begin position="213"/>
        <end position="227"/>
    </location>
</feature>
<dbReference type="EMBL" id="HBHY01021673">
    <property type="protein sequence ID" value="CAE0152746.1"/>
    <property type="molecule type" value="Transcribed_RNA"/>
</dbReference>
<protein>
    <recommendedName>
        <fullName evidence="10">Origin recognition complex subunit 3</fullName>
    </recommendedName>
</protein>
<dbReference type="GO" id="GO:0006270">
    <property type="term" value="P:DNA replication initiation"/>
    <property type="evidence" value="ECO:0007669"/>
    <property type="project" value="TreeGrafter"/>
</dbReference>
<evidence type="ECO:0000256" key="6">
    <source>
        <dbReference type="SAM" id="MobiDB-lite"/>
    </source>
</evidence>
<organism evidence="9">
    <name type="scientific">Prasinoderma singulare</name>
    <dbReference type="NCBI Taxonomy" id="676789"/>
    <lineage>
        <taxon>Eukaryota</taxon>
        <taxon>Viridiplantae</taxon>
        <taxon>Prasinodermophyta</taxon>
        <taxon>Prasinodermophyceae</taxon>
        <taxon>Prasinodermales</taxon>
        <taxon>Prasinodermaceae</taxon>
        <taxon>Prasinoderma</taxon>
    </lineage>
</organism>
<evidence type="ECO:0000313" key="9">
    <source>
        <dbReference type="EMBL" id="CAE0152746.1"/>
    </source>
</evidence>
<dbReference type="PANTHER" id="PTHR12748:SF0">
    <property type="entry name" value="ORIGIN RECOGNITION COMPLEX SUBUNIT 3"/>
    <property type="match status" value="1"/>
</dbReference>
<evidence type="ECO:0000259" key="8">
    <source>
        <dbReference type="Pfam" id="PF18137"/>
    </source>
</evidence>
<evidence type="ECO:0000256" key="2">
    <source>
        <dbReference type="ARBA" id="ARBA00010977"/>
    </source>
</evidence>
<accession>A0A7S3C2Z8</accession>
<dbReference type="Pfam" id="PF07034">
    <property type="entry name" value="ORC3_N"/>
    <property type="match status" value="1"/>
</dbReference>
<keyword evidence="4" id="KW-0238">DNA-binding</keyword>
<dbReference type="AlphaFoldDB" id="A0A7S3C2Z8"/>
<gene>
    <name evidence="9" type="ORF">PSIN1315_LOCUS13863</name>
</gene>
<dbReference type="GO" id="GO:0005656">
    <property type="term" value="C:nuclear pre-replicative complex"/>
    <property type="evidence" value="ECO:0007669"/>
    <property type="project" value="TreeGrafter"/>
</dbReference>
<keyword evidence="5" id="KW-0539">Nucleus</keyword>
<dbReference type="Pfam" id="PF18137">
    <property type="entry name" value="WHD_ORC"/>
    <property type="match status" value="1"/>
</dbReference>
<feature type="domain" description="Origin recognition complex subunit 3 winged helix C-terminal" evidence="8">
    <location>
        <begin position="624"/>
        <end position="739"/>
    </location>
</feature>
<evidence type="ECO:0000256" key="1">
    <source>
        <dbReference type="ARBA" id="ARBA00004123"/>
    </source>
</evidence>
<reference evidence="9" key="1">
    <citation type="submission" date="2021-01" db="EMBL/GenBank/DDBJ databases">
        <authorList>
            <person name="Corre E."/>
            <person name="Pelletier E."/>
            <person name="Niang G."/>
            <person name="Scheremetjew M."/>
            <person name="Finn R."/>
            <person name="Kale V."/>
            <person name="Holt S."/>
            <person name="Cochrane G."/>
            <person name="Meng A."/>
            <person name="Brown T."/>
            <person name="Cohen L."/>
        </authorList>
    </citation>
    <scope>NUCLEOTIDE SEQUENCE</scope>
    <source>
        <strain evidence="9">RCC927</strain>
    </source>
</reference>
<feature type="domain" description="Origin recognition complex subunit 3 N-terminal" evidence="7">
    <location>
        <begin position="96"/>
        <end position="389"/>
    </location>
</feature>
<evidence type="ECO:0000256" key="4">
    <source>
        <dbReference type="ARBA" id="ARBA00023125"/>
    </source>
</evidence>
<dbReference type="InterPro" id="IPR020795">
    <property type="entry name" value="ORC3"/>
</dbReference>
<feature type="region of interest" description="Disordered" evidence="6">
    <location>
        <begin position="25"/>
        <end position="57"/>
    </location>
</feature>
<evidence type="ECO:0000259" key="7">
    <source>
        <dbReference type="Pfam" id="PF07034"/>
    </source>
</evidence>
<dbReference type="GO" id="GO:0031261">
    <property type="term" value="C:DNA replication preinitiation complex"/>
    <property type="evidence" value="ECO:0007669"/>
    <property type="project" value="TreeGrafter"/>
</dbReference>
<feature type="region of interest" description="Disordered" evidence="6">
    <location>
        <begin position="190"/>
        <end position="231"/>
    </location>
</feature>
<dbReference type="GO" id="GO:0005664">
    <property type="term" value="C:nuclear origin of replication recognition complex"/>
    <property type="evidence" value="ECO:0007669"/>
    <property type="project" value="InterPro"/>
</dbReference>